<name>A0ABR2WG13_9FUNG</name>
<dbReference type="PANTHER" id="PTHR22913">
    <property type="entry name" value="HYALURONAN SYNTHASE"/>
    <property type="match status" value="1"/>
</dbReference>
<evidence type="ECO:0000313" key="7">
    <source>
        <dbReference type="EMBL" id="KAK9760391.1"/>
    </source>
</evidence>
<feature type="transmembrane region" description="Helical" evidence="6">
    <location>
        <begin position="28"/>
        <end position="52"/>
    </location>
</feature>
<dbReference type="Proteomes" id="UP001479436">
    <property type="component" value="Unassembled WGS sequence"/>
</dbReference>
<dbReference type="PANTHER" id="PTHR22913:SF12">
    <property type="entry name" value="MANNURONAN SYNTHASE"/>
    <property type="match status" value="1"/>
</dbReference>
<accession>A0ABR2WG13</accession>
<reference evidence="7 8" key="1">
    <citation type="submission" date="2023-04" db="EMBL/GenBank/DDBJ databases">
        <title>Genome of Basidiobolus ranarum AG-B5.</title>
        <authorList>
            <person name="Stajich J.E."/>
            <person name="Carter-House D."/>
            <person name="Gryganskyi A."/>
        </authorList>
    </citation>
    <scope>NUCLEOTIDE SEQUENCE [LARGE SCALE GENOMIC DNA]</scope>
    <source>
        <strain evidence="7 8">AG-B5</strain>
    </source>
</reference>
<keyword evidence="4" id="KW-0808">Transferase</keyword>
<comment type="caution">
    <text evidence="7">The sequence shown here is derived from an EMBL/GenBank/DDBJ whole genome shotgun (WGS) entry which is preliminary data.</text>
</comment>
<protein>
    <submittedName>
        <fullName evidence="7">Uncharacterized protein</fullName>
    </submittedName>
</protein>
<evidence type="ECO:0000256" key="4">
    <source>
        <dbReference type="ARBA" id="ARBA00022679"/>
    </source>
</evidence>
<feature type="transmembrane region" description="Helical" evidence="6">
    <location>
        <begin position="73"/>
        <end position="92"/>
    </location>
</feature>
<evidence type="ECO:0000256" key="3">
    <source>
        <dbReference type="ARBA" id="ARBA00022676"/>
    </source>
</evidence>
<keyword evidence="8" id="KW-1185">Reference proteome</keyword>
<evidence type="ECO:0000256" key="1">
    <source>
        <dbReference type="ARBA" id="ARBA00004236"/>
    </source>
</evidence>
<keyword evidence="6" id="KW-0812">Transmembrane</keyword>
<proteinExistence type="predicted"/>
<evidence type="ECO:0000313" key="8">
    <source>
        <dbReference type="Proteomes" id="UP001479436"/>
    </source>
</evidence>
<dbReference type="EMBL" id="JASJQH010002189">
    <property type="protein sequence ID" value="KAK9760391.1"/>
    <property type="molecule type" value="Genomic_DNA"/>
</dbReference>
<comment type="subcellular location">
    <subcellularLocation>
        <location evidence="1">Cell membrane</location>
    </subcellularLocation>
</comment>
<evidence type="ECO:0000256" key="2">
    <source>
        <dbReference type="ARBA" id="ARBA00022475"/>
    </source>
</evidence>
<feature type="transmembrane region" description="Helical" evidence="6">
    <location>
        <begin position="104"/>
        <end position="125"/>
    </location>
</feature>
<gene>
    <name evidence="7" type="ORF">K7432_015626</name>
</gene>
<evidence type="ECO:0000256" key="5">
    <source>
        <dbReference type="ARBA" id="ARBA00023136"/>
    </source>
</evidence>
<sequence length="175" mass="20299">MWWAIWIFSLGAVKGRFASILTGDCRFFFLPVYGALYVVGYIPAKLFALLTLYNNSWGTNARLFRNFTRYQNYLPPAVWMFFLFAGLLQNFLGFIPSLLSPTSSVVLVTAIVATIVVVYYMIYYFGFKKTGIFVNVYKRDYSYEELYSAVKSEEKSTNQLTNSRKRIQFTFSSHD</sequence>
<organism evidence="7 8">
    <name type="scientific">Basidiobolus ranarum</name>
    <dbReference type="NCBI Taxonomy" id="34480"/>
    <lineage>
        <taxon>Eukaryota</taxon>
        <taxon>Fungi</taxon>
        <taxon>Fungi incertae sedis</taxon>
        <taxon>Zoopagomycota</taxon>
        <taxon>Entomophthoromycotina</taxon>
        <taxon>Basidiobolomycetes</taxon>
        <taxon>Basidiobolales</taxon>
        <taxon>Basidiobolaceae</taxon>
        <taxon>Basidiobolus</taxon>
    </lineage>
</organism>
<evidence type="ECO:0000256" key="6">
    <source>
        <dbReference type="SAM" id="Phobius"/>
    </source>
</evidence>
<keyword evidence="3" id="KW-0328">Glycosyltransferase</keyword>
<keyword evidence="5 6" id="KW-0472">Membrane</keyword>
<keyword evidence="2" id="KW-1003">Cell membrane</keyword>
<keyword evidence="6" id="KW-1133">Transmembrane helix</keyword>